<accession>A0A3A4B6Q4</accession>
<evidence type="ECO:0000313" key="2">
    <source>
        <dbReference type="EMBL" id="RJL34247.1"/>
    </source>
</evidence>
<proteinExistence type="predicted"/>
<organism evidence="2 3">
    <name type="scientific">Bailinhaonella thermotolerans</name>
    <dbReference type="NCBI Taxonomy" id="1070861"/>
    <lineage>
        <taxon>Bacteria</taxon>
        <taxon>Bacillati</taxon>
        <taxon>Actinomycetota</taxon>
        <taxon>Actinomycetes</taxon>
        <taxon>Streptosporangiales</taxon>
        <taxon>Streptosporangiaceae</taxon>
        <taxon>Bailinhaonella</taxon>
    </lineage>
</organism>
<evidence type="ECO:0000313" key="3">
    <source>
        <dbReference type="Proteomes" id="UP000265768"/>
    </source>
</evidence>
<dbReference type="EMBL" id="QZEY01000002">
    <property type="protein sequence ID" value="RJL34247.1"/>
    <property type="molecule type" value="Genomic_DNA"/>
</dbReference>
<feature type="region of interest" description="Disordered" evidence="1">
    <location>
        <begin position="227"/>
        <end position="249"/>
    </location>
</feature>
<feature type="region of interest" description="Disordered" evidence="1">
    <location>
        <begin position="1"/>
        <end position="60"/>
    </location>
</feature>
<keyword evidence="3" id="KW-1185">Reference proteome</keyword>
<feature type="compositionally biased region" description="Basic and acidic residues" evidence="1">
    <location>
        <begin position="19"/>
        <end position="28"/>
    </location>
</feature>
<protein>
    <submittedName>
        <fullName evidence="2">DUF3710 domain-containing protein</fullName>
    </submittedName>
</protein>
<dbReference type="AlphaFoldDB" id="A0A3A4B6Q4"/>
<name>A0A3A4B6Q4_9ACTN</name>
<reference evidence="2 3" key="1">
    <citation type="submission" date="2018-09" db="EMBL/GenBank/DDBJ databases">
        <title>YIM 75507 draft genome.</title>
        <authorList>
            <person name="Tang S."/>
            <person name="Feng Y."/>
        </authorList>
    </citation>
    <scope>NUCLEOTIDE SEQUENCE [LARGE SCALE GENOMIC DNA]</scope>
    <source>
        <strain evidence="2 3">YIM 75507</strain>
    </source>
</reference>
<evidence type="ECO:0000256" key="1">
    <source>
        <dbReference type="SAM" id="MobiDB-lite"/>
    </source>
</evidence>
<dbReference type="RefSeq" id="WP_119925548.1">
    <property type="nucleotide sequence ID" value="NZ_QZEY01000002.1"/>
</dbReference>
<gene>
    <name evidence="2" type="ORF">D5H75_07215</name>
</gene>
<comment type="caution">
    <text evidence="2">The sequence shown here is derived from an EMBL/GenBank/DDBJ whole genome shotgun (WGS) entry which is preliminary data.</text>
</comment>
<sequence length="249" mass="27033">MFRRRRRDEASAAEVPAATEERTDERSPEAAAGPAGEGAGRGSGPWDEGDDYPERDRVDLGGLRVPIGEGHEVQVNMAEDQVVGVTVIQDQTALQVQAFAAPKRSGIWDEVRRELSEELRSAGAAFEEVEGPFGREVVARVPVDAGEGQVAEQPVRFIGVDGPRWFLRGAISGQGAASPEAAEGVEDVFRDVVVVRGDTPMPPKELIELRLPPDARKAMEQAQAAAEQEQAKFEDLNPFERGPEITEIR</sequence>
<dbReference type="InterPro" id="IPR022183">
    <property type="entry name" value="DUF3710"/>
</dbReference>
<dbReference type="Pfam" id="PF12502">
    <property type="entry name" value="DUF3710"/>
    <property type="match status" value="1"/>
</dbReference>
<dbReference type="OrthoDB" id="8480367at2"/>
<dbReference type="Proteomes" id="UP000265768">
    <property type="component" value="Unassembled WGS sequence"/>
</dbReference>